<keyword evidence="5" id="KW-0548">Nucleotidyltransferase</keyword>
<dbReference type="NCBIfam" id="TIGR02092">
    <property type="entry name" value="glgD"/>
    <property type="match status" value="1"/>
</dbReference>
<dbReference type="EC" id="2.7.7.27" evidence="5"/>
<dbReference type="EMBL" id="SRIB01000002">
    <property type="protein sequence ID" value="TFZ41420.1"/>
    <property type="molecule type" value="Genomic_DNA"/>
</dbReference>
<feature type="domain" description="Glucose-1-phosphate adenylyltransferase/Bifunctional protein GlmU-like C-terminal hexapeptide" evidence="4">
    <location>
        <begin position="285"/>
        <end position="355"/>
    </location>
</feature>
<dbReference type="SUPFAM" id="SSF51161">
    <property type="entry name" value="Trimeric LpxA-like enzymes"/>
    <property type="match status" value="1"/>
</dbReference>
<dbReference type="GO" id="GO:0005978">
    <property type="term" value="P:glycogen biosynthetic process"/>
    <property type="evidence" value="ECO:0007669"/>
    <property type="project" value="UniProtKB-KW"/>
</dbReference>
<evidence type="ECO:0000259" key="4">
    <source>
        <dbReference type="Pfam" id="PF24894"/>
    </source>
</evidence>
<dbReference type="OrthoDB" id="9803871at2"/>
<evidence type="ECO:0000256" key="1">
    <source>
        <dbReference type="ARBA" id="ARBA00010443"/>
    </source>
</evidence>
<keyword evidence="2" id="KW-0320">Glycogen biosynthesis</keyword>
<comment type="similarity">
    <text evidence="1">Belongs to the bacterial/plant glucose-1-phosphate adenylyltransferase family.</text>
</comment>
<organism evidence="5 6">
    <name type="scientific">Soehngenia longivitae</name>
    <dbReference type="NCBI Taxonomy" id="2562294"/>
    <lineage>
        <taxon>Bacteria</taxon>
        <taxon>Bacillati</taxon>
        <taxon>Bacillota</taxon>
        <taxon>Tissierellia</taxon>
        <taxon>Tissierellales</taxon>
        <taxon>Tissierellaceae</taxon>
        <taxon>Soehngenia</taxon>
    </lineage>
</organism>
<dbReference type="GO" id="GO:0008878">
    <property type="term" value="F:glucose-1-phosphate adenylyltransferase activity"/>
    <property type="evidence" value="ECO:0007669"/>
    <property type="project" value="UniProtKB-EC"/>
</dbReference>
<dbReference type="PANTHER" id="PTHR43523">
    <property type="entry name" value="GLUCOSE-1-PHOSPHATE ADENYLYLTRANSFERASE-RELATED"/>
    <property type="match status" value="1"/>
</dbReference>
<accession>A0A4Z0D965</accession>
<evidence type="ECO:0000313" key="5">
    <source>
        <dbReference type="EMBL" id="TFZ41420.1"/>
    </source>
</evidence>
<proteinExistence type="inferred from homology"/>
<dbReference type="Proteomes" id="UP000298381">
    <property type="component" value="Unassembled WGS sequence"/>
</dbReference>
<feature type="domain" description="Nucleotidyl transferase" evidence="3">
    <location>
        <begin position="24"/>
        <end position="155"/>
    </location>
</feature>
<dbReference type="RefSeq" id="WP_135270408.1">
    <property type="nucleotide sequence ID" value="NZ_SRIB01000002.1"/>
</dbReference>
<dbReference type="Gene3D" id="3.90.550.10">
    <property type="entry name" value="Spore Coat Polysaccharide Biosynthesis Protein SpsA, Chain A"/>
    <property type="match status" value="1"/>
</dbReference>
<evidence type="ECO:0000313" key="6">
    <source>
        <dbReference type="Proteomes" id="UP000298381"/>
    </source>
</evidence>
<gene>
    <name evidence="5" type="primary">glgD</name>
    <name evidence="5" type="ORF">E4100_02255</name>
</gene>
<comment type="caution">
    <text evidence="5">The sequence shown here is derived from an EMBL/GenBank/DDBJ whole genome shotgun (WGS) entry which is preliminary data.</text>
</comment>
<dbReference type="PANTHER" id="PTHR43523:SF6">
    <property type="entry name" value="GLYCOGEN BIOSYNTHESIS PROTEIN GLGD"/>
    <property type="match status" value="1"/>
</dbReference>
<dbReference type="Pfam" id="PF24894">
    <property type="entry name" value="Hexapep_GlmU"/>
    <property type="match status" value="1"/>
</dbReference>
<evidence type="ECO:0000259" key="3">
    <source>
        <dbReference type="Pfam" id="PF00483"/>
    </source>
</evidence>
<dbReference type="SUPFAM" id="SSF53448">
    <property type="entry name" value="Nucleotide-diphospho-sugar transferases"/>
    <property type="match status" value="1"/>
</dbReference>
<dbReference type="InterPro" id="IPR011831">
    <property type="entry name" value="ADP-Glc_PPase"/>
</dbReference>
<protein>
    <submittedName>
        <fullName evidence="5">Glucose-1-phosphate adenylyltransferase subunit GlgD</fullName>
        <ecNumber evidence="5">2.7.7.27</ecNumber>
    </submittedName>
</protein>
<evidence type="ECO:0000256" key="2">
    <source>
        <dbReference type="ARBA" id="ARBA00023056"/>
    </source>
</evidence>
<dbReference type="InterPro" id="IPR011832">
    <property type="entry name" value="GlgDAde_trans"/>
</dbReference>
<sequence>MVRSLGIISTANIENNFGVLCKHRPVYMLPYGGRYRLIDFSLSNMVNHGIRTVAVYTGEKIRSTMDHLGDGKPWDLNRRINGLYIVPPITQGYTISRYGDIPQFYSTLEFIEYSKEKVILINEPNIIAKVDLDDAMEHFLETDADITLFYKKIHDPLGNYINCEKMSISEDGDMINIGLNLGTEIDFNMYLRMGYIKKDVFIKLVKESIEKGDADYIQEAIIKNRHKYKINSYEFKGHVENIRNLKTYYDANMNLLKRSISNAVFQENGVVLTKTKDEPSTIYTESAQVQNSLIANGCIIEGKVENSVIFRGVRVAKNAIVRNSIIMQKSEILENASVVNSIIDKQVIITEGIRIAGTRSIPYVVEKNQIIGRD</sequence>
<dbReference type="InterPro" id="IPR011004">
    <property type="entry name" value="Trimer_LpxA-like_sf"/>
</dbReference>
<keyword evidence="5" id="KW-0808">Transferase</keyword>
<dbReference type="InterPro" id="IPR029044">
    <property type="entry name" value="Nucleotide-diphossugar_trans"/>
</dbReference>
<dbReference type="InterPro" id="IPR056818">
    <property type="entry name" value="GlmU/GlgC-like_hexapep"/>
</dbReference>
<dbReference type="CDD" id="cd04651">
    <property type="entry name" value="LbH_G1P_AT_C"/>
    <property type="match status" value="1"/>
</dbReference>
<name>A0A4Z0D965_9FIRM</name>
<dbReference type="Pfam" id="PF00483">
    <property type="entry name" value="NTP_transferase"/>
    <property type="match status" value="1"/>
</dbReference>
<dbReference type="Gene3D" id="2.160.10.10">
    <property type="entry name" value="Hexapeptide repeat proteins"/>
    <property type="match status" value="1"/>
</dbReference>
<dbReference type="AlphaFoldDB" id="A0A4Z0D965"/>
<reference evidence="5 6" key="1">
    <citation type="submission" date="2019-03" db="EMBL/GenBank/DDBJ databases">
        <title>Draft genome sequence data and analysis of a Fermenting Bacterium, Soehngenia longevitae strain 1933PT, isolated from petroleum reservoir in Azerbaijan.</title>
        <authorList>
            <person name="Grouzdev D.S."/>
            <person name="Bidzhieva S.K."/>
            <person name="Sokolova D.S."/>
            <person name="Tourova T.P."/>
            <person name="Poltaraus A.B."/>
            <person name="Nazina T.N."/>
        </authorList>
    </citation>
    <scope>NUCLEOTIDE SEQUENCE [LARGE SCALE GENOMIC DNA]</scope>
    <source>
        <strain evidence="5 6">1933P</strain>
    </source>
</reference>
<keyword evidence="6" id="KW-1185">Reference proteome</keyword>
<dbReference type="InterPro" id="IPR005835">
    <property type="entry name" value="NTP_transferase_dom"/>
</dbReference>